<dbReference type="EMBL" id="BLLK01000038">
    <property type="protein sequence ID" value="GFH49461.1"/>
    <property type="molecule type" value="Genomic_DNA"/>
</dbReference>
<dbReference type="PANTHER" id="PTHR19991">
    <property type="entry name" value="L 2 01289"/>
    <property type="match status" value="1"/>
</dbReference>
<keyword evidence="5" id="KW-1185">Reference proteome</keyword>
<sequence>MLQKFFLYTLAITALLIASCSGEVVSLNDATFEHQTQASTGMTTGSWLLFFKAKRCPHCAKLEPEYRKLAVDEELSEKGFVLATVDIMESPRTANRFMIRGFPYLIFLHKKKLYRYEGKRDAESIKEFLTNGIHSMEGEEIPPLPSQWQHIAKTFKAVGLELVDAAKGKSGKAGYAILAMCGMLASIFIGIFAMCFMPAKKIKSS</sequence>
<evidence type="ECO:0000256" key="2">
    <source>
        <dbReference type="SAM" id="SignalP"/>
    </source>
</evidence>
<dbReference type="AlphaFoldDB" id="A0AAD3CQU2"/>
<name>A0AAD3CQU2_9STRA</name>
<protein>
    <recommendedName>
        <fullName evidence="3">Thioredoxin domain-containing protein</fullName>
    </recommendedName>
</protein>
<organism evidence="4 5">
    <name type="scientific">Chaetoceros tenuissimus</name>
    <dbReference type="NCBI Taxonomy" id="426638"/>
    <lineage>
        <taxon>Eukaryota</taxon>
        <taxon>Sar</taxon>
        <taxon>Stramenopiles</taxon>
        <taxon>Ochrophyta</taxon>
        <taxon>Bacillariophyta</taxon>
        <taxon>Coscinodiscophyceae</taxon>
        <taxon>Chaetocerotophycidae</taxon>
        <taxon>Chaetocerotales</taxon>
        <taxon>Chaetocerotaceae</taxon>
        <taxon>Chaetoceros</taxon>
    </lineage>
</organism>
<feature type="domain" description="Thioredoxin" evidence="3">
    <location>
        <begin position="5"/>
        <end position="134"/>
    </location>
</feature>
<dbReference type="InterPro" id="IPR036249">
    <property type="entry name" value="Thioredoxin-like_sf"/>
</dbReference>
<dbReference type="Pfam" id="PF00085">
    <property type="entry name" value="Thioredoxin"/>
    <property type="match status" value="1"/>
</dbReference>
<dbReference type="Gene3D" id="3.40.30.10">
    <property type="entry name" value="Glutaredoxin"/>
    <property type="match status" value="1"/>
</dbReference>
<gene>
    <name evidence="4" type="ORF">CTEN210_05937</name>
</gene>
<accession>A0AAD3CQU2</accession>
<feature type="transmembrane region" description="Helical" evidence="1">
    <location>
        <begin position="175"/>
        <end position="197"/>
    </location>
</feature>
<dbReference type="Proteomes" id="UP001054902">
    <property type="component" value="Unassembled WGS sequence"/>
</dbReference>
<evidence type="ECO:0000259" key="3">
    <source>
        <dbReference type="PROSITE" id="PS51352"/>
    </source>
</evidence>
<dbReference type="SUPFAM" id="SSF52833">
    <property type="entry name" value="Thioredoxin-like"/>
    <property type="match status" value="1"/>
</dbReference>
<keyword evidence="2" id="KW-0732">Signal</keyword>
<reference evidence="4 5" key="1">
    <citation type="journal article" date="2021" name="Sci. Rep.">
        <title>The genome of the diatom Chaetoceros tenuissimus carries an ancient integrated fragment of an extant virus.</title>
        <authorList>
            <person name="Hongo Y."/>
            <person name="Kimura K."/>
            <person name="Takaki Y."/>
            <person name="Yoshida Y."/>
            <person name="Baba S."/>
            <person name="Kobayashi G."/>
            <person name="Nagasaki K."/>
            <person name="Hano T."/>
            <person name="Tomaru Y."/>
        </authorList>
    </citation>
    <scope>NUCLEOTIDE SEQUENCE [LARGE SCALE GENOMIC DNA]</scope>
    <source>
        <strain evidence="4 5">NIES-3715</strain>
    </source>
</reference>
<keyword evidence="1" id="KW-1133">Transmembrane helix</keyword>
<dbReference type="PROSITE" id="PS51257">
    <property type="entry name" value="PROKAR_LIPOPROTEIN"/>
    <property type="match status" value="1"/>
</dbReference>
<comment type="caution">
    <text evidence="4">The sequence shown here is derived from an EMBL/GenBank/DDBJ whole genome shotgun (WGS) entry which is preliminary data.</text>
</comment>
<proteinExistence type="predicted"/>
<evidence type="ECO:0000313" key="5">
    <source>
        <dbReference type="Proteomes" id="UP001054902"/>
    </source>
</evidence>
<feature type="chain" id="PRO_5041973880" description="Thioredoxin domain-containing protein" evidence="2">
    <location>
        <begin position="23"/>
        <end position="205"/>
    </location>
</feature>
<keyword evidence="1" id="KW-0472">Membrane</keyword>
<dbReference type="PROSITE" id="PS51352">
    <property type="entry name" value="THIOREDOXIN_2"/>
    <property type="match status" value="1"/>
</dbReference>
<dbReference type="InterPro" id="IPR013766">
    <property type="entry name" value="Thioredoxin_domain"/>
</dbReference>
<dbReference type="PANTHER" id="PTHR19991:SF2">
    <property type="entry name" value="GH08893P"/>
    <property type="match status" value="1"/>
</dbReference>
<evidence type="ECO:0000256" key="1">
    <source>
        <dbReference type="SAM" id="Phobius"/>
    </source>
</evidence>
<evidence type="ECO:0000313" key="4">
    <source>
        <dbReference type="EMBL" id="GFH49461.1"/>
    </source>
</evidence>
<keyword evidence="1" id="KW-0812">Transmembrane</keyword>
<dbReference type="CDD" id="cd02961">
    <property type="entry name" value="PDI_a_family"/>
    <property type="match status" value="1"/>
</dbReference>
<feature type="signal peptide" evidence="2">
    <location>
        <begin position="1"/>
        <end position="22"/>
    </location>
</feature>